<dbReference type="InterPro" id="IPR039298">
    <property type="entry name" value="ACOT13"/>
</dbReference>
<evidence type="ECO:0000256" key="1">
    <source>
        <dbReference type="ARBA" id="ARBA00008324"/>
    </source>
</evidence>
<evidence type="ECO:0000313" key="4">
    <source>
        <dbReference type="EnsemblPlants" id="AUR62022756-RA:cds"/>
    </source>
</evidence>
<dbReference type="SMR" id="A0A803M3F7"/>
<keyword evidence="2" id="KW-0378">Hydrolase</keyword>
<evidence type="ECO:0000313" key="5">
    <source>
        <dbReference type="Proteomes" id="UP000596660"/>
    </source>
</evidence>
<dbReference type="OMA" id="SREWTQR"/>
<dbReference type="GeneID" id="110731744"/>
<dbReference type="AlphaFoldDB" id="A0A803M3F7"/>
<dbReference type="InterPro" id="IPR006683">
    <property type="entry name" value="Thioestr_dom"/>
</dbReference>
<comment type="similarity">
    <text evidence="1">Belongs to the thioesterase PaaI family.</text>
</comment>
<dbReference type="RefSeq" id="XP_021767333.1">
    <property type="nucleotide sequence ID" value="XM_021911641.1"/>
</dbReference>
<reference evidence="4" key="1">
    <citation type="journal article" date="2017" name="Nature">
        <title>The genome of Chenopodium quinoa.</title>
        <authorList>
            <person name="Jarvis D.E."/>
            <person name="Ho Y.S."/>
            <person name="Lightfoot D.J."/>
            <person name="Schmoeckel S.M."/>
            <person name="Li B."/>
            <person name="Borm T.J.A."/>
            <person name="Ohyanagi H."/>
            <person name="Mineta K."/>
            <person name="Michell C.T."/>
            <person name="Saber N."/>
            <person name="Kharbatia N.M."/>
            <person name="Rupper R.R."/>
            <person name="Sharp A.R."/>
            <person name="Dally N."/>
            <person name="Boughton B.A."/>
            <person name="Woo Y.H."/>
            <person name="Gao G."/>
            <person name="Schijlen E.G.W.M."/>
            <person name="Guo X."/>
            <person name="Momin A.A."/>
            <person name="Negrao S."/>
            <person name="Al-Babili S."/>
            <person name="Gehring C."/>
            <person name="Roessner U."/>
            <person name="Jung C."/>
            <person name="Murphy K."/>
            <person name="Arold S.T."/>
            <person name="Gojobori T."/>
            <person name="van der Linden C.G."/>
            <person name="van Loo E.N."/>
            <person name="Jellen E.N."/>
            <person name="Maughan P.J."/>
            <person name="Tester M."/>
        </authorList>
    </citation>
    <scope>NUCLEOTIDE SEQUENCE [LARGE SCALE GENOMIC DNA]</scope>
    <source>
        <strain evidence="4">cv. PI 614886</strain>
    </source>
</reference>
<dbReference type="GO" id="GO:0047617">
    <property type="term" value="F:fatty acyl-CoA hydrolase activity"/>
    <property type="evidence" value="ECO:0007669"/>
    <property type="project" value="InterPro"/>
</dbReference>
<dbReference type="PANTHER" id="PTHR21660">
    <property type="entry name" value="THIOESTERASE SUPERFAMILY MEMBER-RELATED"/>
    <property type="match status" value="1"/>
</dbReference>
<dbReference type="CDD" id="cd03443">
    <property type="entry name" value="PaaI_thioesterase"/>
    <property type="match status" value="1"/>
</dbReference>
<dbReference type="Proteomes" id="UP000596660">
    <property type="component" value="Unplaced"/>
</dbReference>
<accession>A0A803M3F7</accession>
<dbReference type="NCBIfam" id="TIGR00369">
    <property type="entry name" value="unchar_dom_1"/>
    <property type="match status" value="1"/>
</dbReference>
<dbReference type="Pfam" id="PF03061">
    <property type="entry name" value="4HBT"/>
    <property type="match status" value="1"/>
</dbReference>
<name>A0A803M3F7_CHEQI</name>
<dbReference type="Gramene" id="AUR62022756-RA">
    <property type="protein sequence ID" value="AUR62022756-RA:cds"/>
    <property type="gene ID" value="AUR62022756"/>
</dbReference>
<proteinExistence type="inferred from homology"/>
<dbReference type="EnsemblPlants" id="AUR62022756-RA">
    <property type="protein sequence ID" value="AUR62022756-RA:cds"/>
    <property type="gene ID" value="AUR62022756"/>
</dbReference>
<protein>
    <recommendedName>
        <fullName evidence="3">Thioesterase domain-containing protein</fullName>
    </recommendedName>
</protein>
<dbReference type="InterPro" id="IPR029069">
    <property type="entry name" value="HotDog_dom_sf"/>
</dbReference>
<dbReference type="KEGG" id="cqi:110731744"/>
<gene>
    <name evidence="4" type="primary">LOC110731744</name>
</gene>
<dbReference type="OrthoDB" id="46529at2759"/>
<organism evidence="4 5">
    <name type="scientific">Chenopodium quinoa</name>
    <name type="common">Quinoa</name>
    <dbReference type="NCBI Taxonomy" id="63459"/>
    <lineage>
        <taxon>Eukaryota</taxon>
        <taxon>Viridiplantae</taxon>
        <taxon>Streptophyta</taxon>
        <taxon>Embryophyta</taxon>
        <taxon>Tracheophyta</taxon>
        <taxon>Spermatophyta</taxon>
        <taxon>Magnoliopsida</taxon>
        <taxon>eudicotyledons</taxon>
        <taxon>Gunneridae</taxon>
        <taxon>Pentapetalae</taxon>
        <taxon>Caryophyllales</taxon>
        <taxon>Chenopodiaceae</taxon>
        <taxon>Chenopodioideae</taxon>
        <taxon>Atripliceae</taxon>
        <taxon>Chenopodium</taxon>
    </lineage>
</organism>
<reference evidence="4" key="2">
    <citation type="submission" date="2021-03" db="UniProtKB">
        <authorList>
            <consortium name="EnsemblPlants"/>
        </authorList>
    </citation>
    <scope>IDENTIFICATION</scope>
</reference>
<evidence type="ECO:0000256" key="2">
    <source>
        <dbReference type="ARBA" id="ARBA00022801"/>
    </source>
</evidence>
<dbReference type="PANTHER" id="PTHR21660:SF12">
    <property type="entry name" value="OS07G0462700 PROTEIN"/>
    <property type="match status" value="1"/>
</dbReference>
<evidence type="ECO:0000259" key="3">
    <source>
        <dbReference type="Pfam" id="PF03061"/>
    </source>
</evidence>
<keyword evidence="5" id="KW-1185">Reference proteome</keyword>
<dbReference type="Gene3D" id="3.10.129.10">
    <property type="entry name" value="Hotdog Thioesterase"/>
    <property type="match status" value="1"/>
</dbReference>
<sequence>MEDSKKKLEQQQIEEEETIESSTLQFFEGLGISLELPKISSNHDLLSELLINLLKVDSISRGHVSCSFSVLPSVANYYKGLHGGAVASIAERLAIACARTIVTEEKPLFLVELSISYLSSAPMNAELSAVGSVVRSGRNLTVVSIEIRLKETKKLLYTAQATFHQLPAAKL</sequence>
<dbReference type="SUPFAM" id="SSF54637">
    <property type="entry name" value="Thioesterase/thiol ester dehydrase-isomerase"/>
    <property type="match status" value="1"/>
</dbReference>
<dbReference type="InterPro" id="IPR003736">
    <property type="entry name" value="PAAI_dom"/>
</dbReference>
<feature type="domain" description="Thioesterase" evidence="3">
    <location>
        <begin position="81"/>
        <end position="154"/>
    </location>
</feature>